<dbReference type="GO" id="GO:0009570">
    <property type="term" value="C:chloroplast stroma"/>
    <property type="evidence" value="ECO:0007669"/>
    <property type="project" value="TreeGrafter"/>
</dbReference>
<dbReference type="GO" id="GO:0009089">
    <property type="term" value="P:lysine biosynthetic process via diaminopimelate"/>
    <property type="evidence" value="ECO:0007669"/>
    <property type="project" value="InterPro"/>
</dbReference>
<evidence type="ECO:0000313" key="1">
    <source>
        <dbReference type="EMBL" id="CAL1394604.1"/>
    </source>
</evidence>
<organism evidence="1 2">
    <name type="scientific">Linum trigynum</name>
    <dbReference type="NCBI Taxonomy" id="586398"/>
    <lineage>
        <taxon>Eukaryota</taxon>
        <taxon>Viridiplantae</taxon>
        <taxon>Streptophyta</taxon>
        <taxon>Embryophyta</taxon>
        <taxon>Tracheophyta</taxon>
        <taxon>Spermatophyta</taxon>
        <taxon>Magnoliopsida</taxon>
        <taxon>eudicotyledons</taxon>
        <taxon>Gunneridae</taxon>
        <taxon>Pentapetalae</taxon>
        <taxon>rosids</taxon>
        <taxon>fabids</taxon>
        <taxon>Malpighiales</taxon>
        <taxon>Linaceae</taxon>
        <taxon>Linum</taxon>
    </lineage>
</organism>
<dbReference type="PANTHER" id="PTHR20836:SF0">
    <property type="entry name" value="4-HYDROXY-TETRAHYDRODIPICOLINATE REDUCTASE 1, CHLOROPLASTIC-RELATED"/>
    <property type="match status" value="1"/>
</dbReference>
<gene>
    <name evidence="1" type="ORF">LTRI10_LOCUS35096</name>
</gene>
<dbReference type="InterPro" id="IPR023940">
    <property type="entry name" value="DHDPR_bac"/>
</dbReference>
<evidence type="ECO:0000313" key="2">
    <source>
        <dbReference type="Proteomes" id="UP001497516"/>
    </source>
</evidence>
<proteinExistence type="predicted"/>
<dbReference type="GO" id="GO:0019877">
    <property type="term" value="P:diaminopimelate biosynthetic process"/>
    <property type="evidence" value="ECO:0007669"/>
    <property type="project" value="TreeGrafter"/>
</dbReference>
<dbReference type="GO" id="GO:0008839">
    <property type="term" value="F:4-hydroxy-tetrahydrodipicolinate reductase"/>
    <property type="evidence" value="ECO:0007669"/>
    <property type="project" value="InterPro"/>
</dbReference>
<accession>A0AAV2F8Q2</accession>
<reference evidence="1 2" key="1">
    <citation type="submission" date="2024-04" db="EMBL/GenBank/DDBJ databases">
        <authorList>
            <person name="Fracassetti M."/>
        </authorList>
    </citation>
    <scope>NUCLEOTIDE SEQUENCE [LARGE SCALE GENOMIC DNA]</scope>
</reference>
<keyword evidence="2" id="KW-1185">Reference proteome</keyword>
<dbReference type="PANTHER" id="PTHR20836">
    <property type="entry name" value="DIHYDRODIPICOLINATE REDUCTASE"/>
    <property type="match status" value="1"/>
</dbReference>
<dbReference type="Proteomes" id="UP001497516">
    <property type="component" value="Chromosome 6"/>
</dbReference>
<name>A0AAV2F8Q2_9ROSI</name>
<protein>
    <submittedName>
        <fullName evidence="1">Uncharacterized protein</fullName>
    </submittedName>
</protein>
<dbReference type="AlphaFoldDB" id="A0AAV2F8Q2"/>
<dbReference type="EMBL" id="OZ034819">
    <property type="protein sequence ID" value="CAL1394604.1"/>
    <property type="molecule type" value="Genomic_DNA"/>
</dbReference>
<sequence>MLPTQTPLFFSCGIIHVHQQQQRCPNNGNRCSGNMGKVVIKAADSAGLQILSISFGSEEESGHVVEVCGRSIEIHGPSTREVALATAYNEHPNMIVVAFREVADKPVAGDDAVVGGAGLVASEDFVGEGIRAAAPFPINYPRVAK</sequence>